<keyword evidence="2" id="KW-1185">Reference proteome</keyword>
<reference evidence="1 2" key="1">
    <citation type="journal article" date="2021" name="BMC Biol.">
        <title>Horizontally acquired antibacterial genes associated with adaptive radiation of ladybird beetles.</title>
        <authorList>
            <person name="Li H.S."/>
            <person name="Tang X.F."/>
            <person name="Huang Y.H."/>
            <person name="Xu Z.Y."/>
            <person name="Chen M.L."/>
            <person name="Du X.Y."/>
            <person name="Qiu B.Y."/>
            <person name="Chen P.T."/>
            <person name="Zhang W."/>
            <person name="Slipinski A."/>
            <person name="Escalona H.E."/>
            <person name="Waterhouse R.M."/>
            <person name="Zwick A."/>
            <person name="Pang H."/>
        </authorList>
    </citation>
    <scope>NUCLEOTIDE SEQUENCE [LARGE SCALE GENOMIC DNA]</scope>
    <source>
        <strain evidence="1">SYSU2018</strain>
    </source>
</reference>
<comment type="caution">
    <text evidence="1">The sequence shown here is derived from an EMBL/GenBank/DDBJ whole genome shotgun (WGS) entry which is preliminary data.</text>
</comment>
<dbReference type="AlphaFoldDB" id="A0ABD2P7B9"/>
<sequence>MELRKINQKIDDEKLSVEEVTVTRLYSCAPHPHYYVDHELELKYETTHRLHHKDEPVMSYVTDLQMLIRQHGGFDERKEHETFHHNLLPEYRQLLWKHNLINITSILESIKTIEEL</sequence>
<evidence type="ECO:0000313" key="2">
    <source>
        <dbReference type="Proteomes" id="UP001516400"/>
    </source>
</evidence>
<gene>
    <name evidence="1" type="ORF">HHI36_001258</name>
</gene>
<organism evidence="1 2">
    <name type="scientific">Cryptolaemus montrouzieri</name>
    <dbReference type="NCBI Taxonomy" id="559131"/>
    <lineage>
        <taxon>Eukaryota</taxon>
        <taxon>Metazoa</taxon>
        <taxon>Ecdysozoa</taxon>
        <taxon>Arthropoda</taxon>
        <taxon>Hexapoda</taxon>
        <taxon>Insecta</taxon>
        <taxon>Pterygota</taxon>
        <taxon>Neoptera</taxon>
        <taxon>Endopterygota</taxon>
        <taxon>Coleoptera</taxon>
        <taxon>Polyphaga</taxon>
        <taxon>Cucujiformia</taxon>
        <taxon>Coccinelloidea</taxon>
        <taxon>Coccinellidae</taxon>
        <taxon>Scymninae</taxon>
        <taxon>Scymnini</taxon>
        <taxon>Cryptolaemus</taxon>
    </lineage>
</organism>
<dbReference type="EMBL" id="JABFTP020000185">
    <property type="protein sequence ID" value="KAL3286765.1"/>
    <property type="molecule type" value="Genomic_DNA"/>
</dbReference>
<evidence type="ECO:0008006" key="3">
    <source>
        <dbReference type="Google" id="ProtNLM"/>
    </source>
</evidence>
<name>A0ABD2P7B9_9CUCU</name>
<evidence type="ECO:0000313" key="1">
    <source>
        <dbReference type="EMBL" id="KAL3286765.1"/>
    </source>
</evidence>
<proteinExistence type="predicted"/>
<dbReference type="Proteomes" id="UP001516400">
    <property type="component" value="Unassembled WGS sequence"/>
</dbReference>
<accession>A0ABD2P7B9</accession>
<protein>
    <recommendedName>
        <fullName evidence="3">Retrotransposon gag domain-containing protein</fullName>
    </recommendedName>
</protein>